<comment type="cofactor">
    <cofactor evidence="3">
        <name>Zn(2+)</name>
        <dbReference type="ChEBI" id="CHEBI:29105"/>
    </cofactor>
    <text evidence="3">Binds 2 Zn(2+) ions per subunit.</text>
</comment>
<feature type="binding site" evidence="4">
    <location>
        <position position="183"/>
    </location>
    <ligand>
        <name>allantoate</name>
        <dbReference type="ChEBI" id="CHEBI:17536"/>
    </ligand>
</feature>
<dbReference type="InterPro" id="IPR002933">
    <property type="entry name" value="Peptidase_M20"/>
</dbReference>
<gene>
    <name evidence="5" type="ORF">EBO15_37625</name>
</gene>
<name>A0A3M2LL44_9ACTN</name>
<feature type="binding site" evidence="3">
    <location>
        <position position="350"/>
    </location>
    <ligand>
        <name>Zn(2+)</name>
        <dbReference type="ChEBI" id="CHEBI:29105"/>
        <label>2</label>
    </ligand>
</feature>
<dbReference type="PANTHER" id="PTHR32494">
    <property type="entry name" value="ALLANTOATE DEIMINASE-RELATED"/>
    <property type="match status" value="1"/>
</dbReference>
<evidence type="ECO:0000313" key="5">
    <source>
        <dbReference type="EMBL" id="RMI36795.1"/>
    </source>
</evidence>
<keyword evidence="2 5" id="KW-0378">Hydrolase</keyword>
<evidence type="ECO:0000256" key="1">
    <source>
        <dbReference type="ARBA" id="ARBA00006153"/>
    </source>
</evidence>
<dbReference type="InterPro" id="IPR010158">
    <property type="entry name" value="Amidase_Cbmase"/>
</dbReference>
<feature type="binding site" evidence="4">
    <location>
        <position position="256"/>
    </location>
    <ligand>
        <name>allantoate</name>
        <dbReference type="ChEBI" id="CHEBI:17536"/>
    </ligand>
</feature>
<feature type="binding site" evidence="3">
    <location>
        <position position="91"/>
    </location>
    <ligand>
        <name>Zn(2+)</name>
        <dbReference type="ChEBI" id="CHEBI:29105"/>
        <label>2</label>
    </ligand>
</feature>
<dbReference type="Proteomes" id="UP000282674">
    <property type="component" value="Unassembled WGS sequence"/>
</dbReference>
<reference evidence="5 6" key="1">
    <citation type="submission" date="2018-10" db="EMBL/GenBank/DDBJ databases">
        <title>Isolation from soil.</title>
        <authorList>
            <person name="Hu J."/>
        </authorList>
    </citation>
    <scope>NUCLEOTIDE SEQUENCE [LARGE SCALE GENOMIC DNA]</scope>
    <source>
        <strain evidence="5 6">NEAU-Ht49</strain>
    </source>
</reference>
<dbReference type="SUPFAM" id="SSF53187">
    <property type="entry name" value="Zn-dependent exopeptidases"/>
    <property type="match status" value="1"/>
</dbReference>
<dbReference type="GO" id="GO:0046872">
    <property type="term" value="F:metal ion binding"/>
    <property type="evidence" value="ECO:0007669"/>
    <property type="project" value="UniProtKB-KW"/>
</dbReference>
<comment type="caution">
    <text evidence="5">The sequence shown here is derived from an EMBL/GenBank/DDBJ whole genome shotgun (WGS) entry which is preliminary data.</text>
</comment>
<keyword evidence="6" id="KW-1185">Reference proteome</keyword>
<dbReference type="EMBL" id="RFFG01000125">
    <property type="protein sequence ID" value="RMI36795.1"/>
    <property type="molecule type" value="Genomic_DNA"/>
</dbReference>
<comment type="similarity">
    <text evidence="1">Belongs to the peptidase M20 family.</text>
</comment>
<feature type="binding site" evidence="3">
    <location>
        <position position="158"/>
    </location>
    <ligand>
        <name>Zn(2+)</name>
        <dbReference type="ChEBI" id="CHEBI:29105"/>
        <label>1</label>
    </ligand>
</feature>
<keyword evidence="3" id="KW-0862">Zinc</keyword>
<organism evidence="5 6">
    <name type="scientific">Actinomadura harenae</name>
    <dbReference type="NCBI Taxonomy" id="2483351"/>
    <lineage>
        <taxon>Bacteria</taxon>
        <taxon>Bacillati</taxon>
        <taxon>Actinomycetota</taxon>
        <taxon>Actinomycetes</taxon>
        <taxon>Streptosporangiales</taxon>
        <taxon>Thermomonosporaceae</taxon>
        <taxon>Actinomadura</taxon>
    </lineage>
</organism>
<dbReference type="Pfam" id="PF01546">
    <property type="entry name" value="Peptidase_M20"/>
    <property type="match status" value="1"/>
</dbReference>
<dbReference type="PIRSF" id="PIRSF001235">
    <property type="entry name" value="Amidase_carbamoylase"/>
    <property type="match status" value="1"/>
</dbReference>
<dbReference type="PANTHER" id="PTHR32494:SF5">
    <property type="entry name" value="ALLANTOATE AMIDOHYDROLASE"/>
    <property type="match status" value="1"/>
</dbReference>
<dbReference type="GO" id="GO:0016813">
    <property type="term" value="F:hydrolase activity, acting on carbon-nitrogen (but not peptide) bonds, in linear amidines"/>
    <property type="evidence" value="ECO:0007669"/>
    <property type="project" value="InterPro"/>
</dbReference>
<feature type="binding site" evidence="3">
    <location>
        <position position="126"/>
    </location>
    <ligand>
        <name>Zn(2+)</name>
        <dbReference type="ChEBI" id="CHEBI:29105"/>
        <label>2</label>
    </ligand>
</feature>
<sequence length="391" mass="40283">MVTMDISADRLLADLDALAGIGGRLDGGVDRVAGSPADLEARAWLAGRLTAAGLAARTDATGNVFGHVPGAIPWLLSGSHTDTVPAGGRLDGAYGVIAALEVLRTLHEAGHPAAAALEIVNFWDEEGAGPDSAGGLTGSTALCAGDHVDRIRAYLELHVEQGPRMERAGLGLAAVEGIVGIERHQVVVHGTANHAGTTPMAERADAGRAAACVAAEIPGRVLTLDGDMVVNVGHIAFLPGAPNVVPGEARLVVEWRAARDDSLRLAAKELRELAHDTAAAFGCTGEVVRLSRKPPALFHPDLCDLVEDACRATGAPVARMFSFAGHDAGVLSAHVPTAMLFVPSADGISHSPREHTPAPQLAEGCRALLEAVVRAAERGPHGFAPTPRDEG</sequence>
<keyword evidence="3" id="KW-0479">Metal-binding</keyword>
<proteinExistence type="inferred from homology"/>
<dbReference type="SUPFAM" id="SSF55031">
    <property type="entry name" value="Bacterial exopeptidase dimerisation domain"/>
    <property type="match status" value="1"/>
</dbReference>
<dbReference type="InterPro" id="IPR036264">
    <property type="entry name" value="Bact_exopeptidase_dim_dom"/>
</dbReference>
<evidence type="ECO:0000313" key="6">
    <source>
        <dbReference type="Proteomes" id="UP000282674"/>
    </source>
</evidence>
<dbReference type="AlphaFoldDB" id="A0A3M2LL44"/>
<feature type="binding site" evidence="4">
    <location>
        <position position="243"/>
    </location>
    <ligand>
        <name>allantoate</name>
        <dbReference type="ChEBI" id="CHEBI:17536"/>
    </ligand>
</feature>
<evidence type="ECO:0000256" key="2">
    <source>
        <dbReference type="ARBA" id="ARBA00022801"/>
    </source>
</evidence>
<evidence type="ECO:0000256" key="4">
    <source>
        <dbReference type="PIRSR" id="PIRSR001235-2"/>
    </source>
</evidence>
<dbReference type="OrthoDB" id="9808195at2"/>
<feature type="binding site" evidence="3">
    <location>
        <position position="91"/>
    </location>
    <ligand>
        <name>Zn(2+)</name>
        <dbReference type="ChEBI" id="CHEBI:29105"/>
        <label>1</label>
    </ligand>
</feature>
<accession>A0A3M2LL44</accession>
<feature type="binding site" evidence="3">
    <location>
        <position position="80"/>
    </location>
    <ligand>
        <name>Zn(2+)</name>
        <dbReference type="ChEBI" id="CHEBI:29105"/>
        <label>1</label>
    </ligand>
</feature>
<evidence type="ECO:0000256" key="3">
    <source>
        <dbReference type="PIRSR" id="PIRSR001235-1"/>
    </source>
</evidence>
<dbReference type="Gene3D" id="3.40.630.10">
    <property type="entry name" value="Zn peptidases"/>
    <property type="match status" value="3"/>
</dbReference>
<protein>
    <submittedName>
        <fullName evidence="5">Zn-dependent hydrolase</fullName>
    </submittedName>
</protein>